<dbReference type="GO" id="GO:0006260">
    <property type="term" value="P:DNA replication"/>
    <property type="evidence" value="ECO:0007669"/>
    <property type="project" value="UniProtKB-KW"/>
</dbReference>
<dbReference type="GO" id="GO:0009408">
    <property type="term" value="P:response to heat"/>
    <property type="evidence" value="ECO:0007669"/>
    <property type="project" value="InterPro"/>
</dbReference>
<feature type="domain" description="CR-type" evidence="15">
    <location>
        <begin position="145"/>
        <end position="228"/>
    </location>
</feature>
<dbReference type="HAMAP" id="MF_01152">
    <property type="entry name" value="DnaJ"/>
    <property type="match status" value="1"/>
</dbReference>
<keyword evidence="7 12" id="KW-0346">Stress response</keyword>
<evidence type="ECO:0000313" key="16">
    <source>
        <dbReference type="EMBL" id="PAP78043.1"/>
    </source>
</evidence>
<feature type="binding site" evidence="12">
    <location>
        <position position="176"/>
    </location>
    <ligand>
        <name>Zn(2+)</name>
        <dbReference type="ChEBI" id="CHEBI:29105"/>
        <label>2</label>
    </ligand>
</feature>
<dbReference type="InterPro" id="IPR012724">
    <property type="entry name" value="DnaJ"/>
</dbReference>
<dbReference type="PANTHER" id="PTHR43096">
    <property type="entry name" value="DNAJ HOMOLOG 1, MITOCHONDRIAL-RELATED"/>
    <property type="match status" value="1"/>
</dbReference>
<dbReference type="PROSITE" id="PS51188">
    <property type="entry name" value="ZF_CR"/>
    <property type="match status" value="1"/>
</dbReference>
<evidence type="ECO:0000256" key="11">
    <source>
        <dbReference type="ARBA" id="ARBA00067609"/>
    </source>
</evidence>
<dbReference type="SUPFAM" id="SSF49493">
    <property type="entry name" value="HSP40/DnaJ peptide-binding domain"/>
    <property type="match status" value="2"/>
</dbReference>
<evidence type="ECO:0000256" key="8">
    <source>
        <dbReference type="ARBA" id="ARBA00023186"/>
    </source>
</evidence>
<comment type="cofactor">
    <cofactor evidence="12">
        <name>Zn(2+)</name>
        <dbReference type="ChEBI" id="CHEBI:29105"/>
    </cofactor>
    <text evidence="12">Binds 2 Zn(2+) ions per monomer.</text>
</comment>
<evidence type="ECO:0000256" key="4">
    <source>
        <dbReference type="ARBA" id="ARBA00022737"/>
    </source>
</evidence>
<feature type="binding site" evidence="12">
    <location>
        <position position="216"/>
    </location>
    <ligand>
        <name>Zn(2+)</name>
        <dbReference type="ChEBI" id="CHEBI:29105"/>
        <label>1</label>
    </ligand>
</feature>
<dbReference type="GO" id="GO:0008270">
    <property type="term" value="F:zinc ion binding"/>
    <property type="evidence" value="ECO:0007669"/>
    <property type="project" value="UniProtKB-UniRule"/>
</dbReference>
<dbReference type="PROSITE" id="PS50076">
    <property type="entry name" value="DNAJ_2"/>
    <property type="match status" value="1"/>
</dbReference>
<proteinExistence type="inferred from homology"/>
<keyword evidence="17" id="KW-1185">Reference proteome</keyword>
<evidence type="ECO:0000256" key="9">
    <source>
        <dbReference type="ARBA" id="ARBA00053423"/>
    </source>
</evidence>
<feature type="repeat" description="CXXCXGXG motif" evidence="12">
    <location>
        <begin position="176"/>
        <end position="183"/>
    </location>
</feature>
<dbReference type="Gene3D" id="1.10.287.110">
    <property type="entry name" value="DnaJ domain"/>
    <property type="match status" value="1"/>
</dbReference>
<feature type="repeat" description="CXXCXGXG motif" evidence="12">
    <location>
        <begin position="216"/>
        <end position="223"/>
    </location>
</feature>
<dbReference type="GO" id="GO:0042026">
    <property type="term" value="P:protein refolding"/>
    <property type="evidence" value="ECO:0007669"/>
    <property type="project" value="TreeGrafter"/>
</dbReference>
<evidence type="ECO:0000256" key="7">
    <source>
        <dbReference type="ARBA" id="ARBA00023016"/>
    </source>
</evidence>
<dbReference type="Pfam" id="PF00684">
    <property type="entry name" value="DnaJ_CXXCXGXG"/>
    <property type="match status" value="1"/>
</dbReference>
<dbReference type="EMBL" id="MQWD01000001">
    <property type="protein sequence ID" value="PAP78043.1"/>
    <property type="molecule type" value="Genomic_DNA"/>
</dbReference>
<dbReference type="GO" id="GO:0051082">
    <property type="term" value="F:unfolded protein binding"/>
    <property type="evidence" value="ECO:0007669"/>
    <property type="project" value="UniProtKB-UniRule"/>
</dbReference>
<accession>A0A271J3M2</accession>
<dbReference type="PRINTS" id="PR00625">
    <property type="entry name" value="JDOMAIN"/>
</dbReference>
<comment type="function">
    <text evidence="9 12">Participates actively in the response to hyperosmotic and heat shock by preventing the aggregation of stress-denatured proteins and by disaggregating proteins, also in an autonomous, DnaK-independent fashion. Unfolded proteins bind initially to DnaJ; upon interaction with the DnaJ-bound protein, DnaK hydrolyzes its bound ATP, resulting in the formation of a stable complex. GrpE releases ADP from DnaK; ATP binding to DnaK triggers the release of the substrate protein, thus completing the reaction cycle. Several rounds of ATP-dependent interactions between DnaJ, DnaK and GrpE are required for fully efficient folding. Also involved, together with DnaK and GrpE, in the DNA replication of plasmids through activation of initiation proteins.</text>
</comment>
<keyword evidence="4 12" id="KW-0677">Repeat</keyword>
<dbReference type="AlphaFoldDB" id="A0A271J3M2"/>
<reference evidence="16 17" key="1">
    <citation type="submission" date="2016-11" db="EMBL/GenBank/DDBJ databases">
        <title>Study of marine rhodopsin-containing bacteria.</title>
        <authorList>
            <person name="Yoshizawa S."/>
            <person name="Kumagai Y."/>
            <person name="Kogure K."/>
        </authorList>
    </citation>
    <scope>NUCLEOTIDE SEQUENCE [LARGE SCALE GENOMIC DNA]</scope>
    <source>
        <strain evidence="16 17">SAORIC-28</strain>
    </source>
</reference>
<evidence type="ECO:0000256" key="10">
    <source>
        <dbReference type="ARBA" id="ARBA00061004"/>
    </source>
</evidence>
<dbReference type="Gene3D" id="2.60.260.20">
    <property type="entry name" value="Urease metallochaperone UreE, N-terminal domain"/>
    <property type="match status" value="2"/>
</dbReference>
<keyword evidence="8 12" id="KW-0143">Chaperone</keyword>
<sequence>MPANTAERDFYDVLGVARTATADEIKKAYRKKALQYHPDRNPGDAEAEANFKEAAEAYEILSNPDKRARYDRFGRAGLNGGAGGQGPTGFTDISDIFSAFSDIFGGEGRFEDVFGRRPGQRRGQGRPGTDLRVRLALTLEEVAEGVERQLKLRKFVGCDHCDGTGAEDKQSGYSTCPTCQGSGEVRQVSTSFFGQFVNVQPCPTCEGEGRTIDEKCHVCEGEGRVKGEESVTVEVPAGVSGGHYLQIRGAGNAGVRGGAAGALRVEIDEQPHEHFQREGLDVVYDLYLSFPDAALGTEATVPTLRGRAKLQIDPGIQSGRVLRMRGRGLPEVGGGRRGDQLVRVHVWTPEQVSGPLRETLEQLRLEPDLKPAPGTRDKKGFFGRVKDAFAG</sequence>
<protein>
    <recommendedName>
        <fullName evidence="11 12">Chaperone protein DnaJ</fullName>
    </recommendedName>
</protein>
<feature type="repeat" description="CXXCXGXG motif" evidence="12">
    <location>
        <begin position="158"/>
        <end position="165"/>
    </location>
</feature>
<keyword evidence="1 12" id="KW-0963">Cytoplasm</keyword>
<dbReference type="CDD" id="cd06257">
    <property type="entry name" value="DnaJ"/>
    <property type="match status" value="1"/>
</dbReference>
<keyword evidence="2 12" id="KW-0235">DNA replication</keyword>
<dbReference type="PANTHER" id="PTHR43096:SF48">
    <property type="entry name" value="CHAPERONE PROTEIN DNAJ"/>
    <property type="match status" value="1"/>
</dbReference>
<dbReference type="GO" id="GO:0005524">
    <property type="term" value="F:ATP binding"/>
    <property type="evidence" value="ECO:0007669"/>
    <property type="project" value="InterPro"/>
</dbReference>
<dbReference type="FunFam" id="2.60.260.20:FF:000005">
    <property type="entry name" value="Chaperone protein dnaJ 1, mitochondrial"/>
    <property type="match status" value="1"/>
</dbReference>
<comment type="subcellular location">
    <subcellularLocation>
        <location evidence="12">Cytoplasm</location>
    </subcellularLocation>
</comment>
<evidence type="ECO:0000259" key="15">
    <source>
        <dbReference type="PROSITE" id="PS51188"/>
    </source>
</evidence>
<keyword evidence="3 12" id="KW-0479">Metal-binding</keyword>
<dbReference type="SMART" id="SM00271">
    <property type="entry name" value="DnaJ"/>
    <property type="match status" value="1"/>
</dbReference>
<dbReference type="InterPro" id="IPR008971">
    <property type="entry name" value="HSP40/DnaJ_pept-bd"/>
</dbReference>
<comment type="domain">
    <text evidence="12">The J domain is necessary and sufficient to stimulate DnaK ATPase activity. Zinc center 1 plays an important role in the autonomous, DnaK-independent chaperone activity of DnaJ. Zinc center 2 is essential for interaction with DnaK and for DnaJ activity.</text>
</comment>
<feature type="binding site" evidence="12">
    <location>
        <position position="161"/>
    </location>
    <ligand>
        <name>Zn(2+)</name>
        <dbReference type="ChEBI" id="CHEBI:29105"/>
        <label>1</label>
    </ligand>
</feature>
<evidence type="ECO:0000256" key="13">
    <source>
        <dbReference type="PROSITE-ProRule" id="PRU00546"/>
    </source>
</evidence>
<dbReference type="Pfam" id="PF01556">
    <property type="entry name" value="DnaJ_C"/>
    <property type="match status" value="1"/>
</dbReference>
<dbReference type="GO" id="GO:0005737">
    <property type="term" value="C:cytoplasm"/>
    <property type="evidence" value="ECO:0007669"/>
    <property type="project" value="UniProtKB-SubCell"/>
</dbReference>
<evidence type="ECO:0000256" key="12">
    <source>
        <dbReference type="HAMAP-Rule" id="MF_01152"/>
    </source>
</evidence>
<evidence type="ECO:0000256" key="5">
    <source>
        <dbReference type="ARBA" id="ARBA00022771"/>
    </source>
</evidence>
<dbReference type="CDD" id="cd10719">
    <property type="entry name" value="DnaJ_zf"/>
    <property type="match status" value="1"/>
</dbReference>
<dbReference type="Pfam" id="PF00226">
    <property type="entry name" value="DnaJ"/>
    <property type="match status" value="1"/>
</dbReference>
<gene>
    <name evidence="12" type="primary">dnaJ</name>
    <name evidence="16" type="ORF">BSZ37_17150</name>
</gene>
<dbReference type="Proteomes" id="UP000216339">
    <property type="component" value="Unassembled WGS sequence"/>
</dbReference>
<dbReference type="InterPro" id="IPR001305">
    <property type="entry name" value="HSP_DnaJ_Cys-rich_dom"/>
</dbReference>
<dbReference type="InterPro" id="IPR018253">
    <property type="entry name" value="DnaJ_domain_CS"/>
</dbReference>
<dbReference type="NCBIfam" id="TIGR02349">
    <property type="entry name" value="DnaJ_bact"/>
    <property type="match status" value="1"/>
</dbReference>
<comment type="caution">
    <text evidence="16">The sequence shown here is derived from an EMBL/GenBank/DDBJ whole genome shotgun (WGS) entry which is preliminary data.</text>
</comment>
<feature type="domain" description="J" evidence="14">
    <location>
        <begin position="9"/>
        <end position="74"/>
    </location>
</feature>
<organism evidence="16 17">
    <name type="scientific">Rubrivirga marina</name>
    <dbReference type="NCBI Taxonomy" id="1196024"/>
    <lineage>
        <taxon>Bacteria</taxon>
        <taxon>Pseudomonadati</taxon>
        <taxon>Rhodothermota</taxon>
        <taxon>Rhodothermia</taxon>
        <taxon>Rhodothermales</taxon>
        <taxon>Rubricoccaceae</taxon>
        <taxon>Rubrivirga</taxon>
    </lineage>
</organism>
<feature type="binding site" evidence="12">
    <location>
        <position position="179"/>
    </location>
    <ligand>
        <name>Zn(2+)</name>
        <dbReference type="ChEBI" id="CHEBI:29105"/>
        <label>2</label>
    </ligand>
</feature>
<keyword evidence="5 12" id="KW-0863">Zinc-finger</keyword>
<evidence type="ECO:0000256" key="1">
    <source>
        <dbReference type="ARBA" id="ARBA00022490"/>
    </source>
</evidence>
<feature type="binding site" evidence="12">
    <location>
        <position position="205"/>
    </location>
    <ligand>
        <name>Zn(2+)</name>
        <dbReference type="ChEBI" id="CHEBI:29105"/>
        <label>2</label>
    </ligand>
</feature>
<comment type="similarity">
    <text evidence="10 12">Belongs to the DnaJ family.</text>
</comment>
<feature type="binding site" evidence="12">
    <location>
        <position position="158"/>
    </location>
    <ligand>
        <name>Zn(2+)</name>
        <dbReference type="ChEBI" id="CHEBI:29105"/>
        <label>1</label>
    </ligand>
</feature>
<dbReference type="InterPro" id="IPR001623">
    <property type="entry name" value="DnaJ_domain"/>
</dbReference>
<dbReference type="FunFam" id="2.10.230.10:FF:000002">
    <property type="entry name" value="Molecular chaperone DnaJ"/>
    <property type="match status" value="1"/>
</dbReference>
<dbReference type="PROSITE" id="PS00636">
    <property type="entry name" value="DNAJ_1"/>
    <property type="match status" value="1"/>
</dbReference>
<dbReference type="Gene3D" id="2.10.230.10">
    <property type="entry name" value="Heat shock protein DnaJ, cysteine-rich domain"/>
    <property type="match status" value="1"/>
</dbReference>
<name>A0A271J3M2_9BACT</name>
<dbReference type="CDD" id="cd10747">
    <property type="entry name" value="DnaJ_C"/>
    <property type="match status" value="1"/>
</dbReference>
<dbReference type="InterPro" id="IPR036410">
    <property type="entry name" value="HSP_DnaJ_Cys-rich_dom_sf"/>
</dbReference>
<dbReference type="SUPFAM" id="SSF46565">
    <property type="entry name" value="Chaperone J-domain"/>
    <property type="match status" value="1"/>
</dbReference>
<evidence type="ECO:0000313" key="17">
    <source>
        <dbReference type="Proteomes" id="UP000216339"/>
    </source>
</evidence>
<dbReference type="RefSeq" id="WP_095511713.1">
    <property type="nucleotide sequence ID" value="NZ_MQWD01000001.1"/>
</dbReference>
<dbReference type="OrthoDB" id="9779889at2"/>
<feature type="repeat" description="CXXCXGXG motif" evidence="12">
    <location>
        <begin position="202"/>
        <end position="209"/>
    </location>
</feature>
<evidence type="ECO:0000256" key="2">
    <source>
        <dbReference type="ARBA" id="ARBA00022705"/>
    </source>
</evidence>
<feature type="binding site" evidence="12">
    <location>
        <position position="219"/>
    </location>
    <ligand>
        <name>Zn(2+)</name>
        <dbReference type="ChEBI" id="CHEBI:29105"/>
        <label>1</label>
    </ligand>
</feature>
<comment type="subunit">
    <text evidence="12">Homodimer.</text>
</comment>
<dbReference type="SUPFAM" id="SSF57938">
    <property type="entry name" value="DnaJ/Hsp40 cysteine-rich domain"/>
    <property type="match status" value="1"/>
</dbReference>
<dbReference type="InterPro" id="IPR036869">
    <property type="entry name" value="J_dom_sf"/>
</dbReference>
<evidence type="ECO:0000256" key="6">
    <source>
        <dbReference type="ARBA" id="ARBA00022833"/>
    </source>
</evidence>
<feature type="binding site" evidence="12">
    <location>
        <position position="202"/>
    </location>
    <ligand>
        <name>Zn(2+)</name>
        <dbReference type="ChEBI" id="CHEBI:29105"/>
        <label>2</label>
    </ligand>
</feature>
<feature type="zinc finger region" description="CR-type" evidence="13">
    <location>
        <begin position="145"/>
        <end position="228"/>
    </location>
</feature>
<dbReference type="GO" id="GO:0031072">
    <property type="term" value="F:heat shock protein binding"/>
    <property type="evidence" value="ECO:0007669"/>
    <property type="project" value="InterPro"/>
</dbReference>
<dbReference type="NCBIfam" id="NF008035">
    <property type="entry name" value="PRK10767.1"/>
    <property type="match status" value="1"/>
</dbReference>
<dbReference type="InterPro" id="IPR002939">
    <property type="entry name" value="DnaJ_C"/>
</dbReference>
<evidence type="ECO:0000256" key="3">
    <source>
        <dbReference type="ARBA" id="ARBA00022723"/>
    </source>
</evidence>
<evidence type="ECO:0000259" key="14">
    <source>
        <dbReference type="PROSITE" id="PS50076"/>
    </source>
</evidence>
<dbReference type="FunFam" id="1.10.287.110:FF:000034">
    <property type="entry name" value="Chaperone protein DnaJ"/>
    <property type="match status" value="1"/>
</dbReference>
<keyword evidence="6 12" id="KW-0862">Zinc</keyword>